<evidence type="ECO:0000256" key="1">
    <source>
        <dbReference type="ARBA" id="ARBA00004496"/>
    </source>
</evidence>
<dbReference type="EMBL" id="CAUJNA010003670">
    <property type="protein sequence ID" value="CAJ1407367.1"/>
    <property type="molecule type" value="Genomic_DNA"/>
</dbReference>
<sequence length="678" mass="73840">MGRHHYRPLTVVLVAVAISLPLKAVISGSCSKIAFVGSFAGAKDIDLDSRLAGRRDTLNAAGLAASLLLPSSSLAEEAAEAAKPPPRGWQMKLPDGWQIYRQFGVPGSDEMRTKELLLAGDSSKGAEVKVLRIPLATTPQDPDGSGALILIEHFQIPFPRVTRKTVVESLSKAYARQPATFAFQLEGDGEDRVKDKQKYTLYEFDLTRCEGQQVFGANNKKICQRSTGEVLDTKKYHHLTINTVTPEPTMTAPEAFAEVLWIVDISAPAEAGDKKAQALAMYLAIHIKVFQEDRKAIENLPTSLMEVAALYKEAKDLREEEDVMKDILEFHLANSQREPAAKVEQDIRDRVKSNKKEEAPCLLRVAAVFYSMGAMEGARTLVEEAVAAFSSLGDKAGHVKALRSLAVLYLSQQKFDEALKALEKALQGTGTEKANVAYGMSQIYAAMGGKGVNSAIDSLQKARTFMQEDKNQDGELEVLQILAELQQSKQQATAAVATGQEALAVTQASGNKSKEAAALLRLVSACLAQNEAEALKYAEQAEMKAKEADDIEKEAQATYNVAEILLRRGDKAGAIKRSKEQLARCRERKHSAGQASAMVVLGQALLAENPASAEGMRYLQAALGIYKESDDFVGLYSAHFALANGYFTRGDLEDGLAHAREVLSCCRRTGDKVNEETW</sequence>
<dbReference type="Pfam" id="PF13424">
    <property type="entry name" value="TPR_12"/>
    <property type="match status" value="1"/>
</dbReference>
<protein>
    <recommendedName>
        <fullName evidence="5">Tetratricopeptide repeat protein 29</fullName>
    </recommendedName>
</protein>
<keyword evidence="9" id="KW-1185">Reference proteome</keyword>
<evidence type="ECO:0000313" key="9">
    <source>
        <dbReference type="Proteomes" id="UP001178507"/>
    </source>
</evidence>
<dbReference type="PANTHER" id="PTHR46630">
    <property type="entry name" value="TETRATRICOPEPTIDE REPEAT PROTEIN 29"/>
    <property type="match status" value="1"/>
</dbReference>
<evidence type="ECO:0000256" key="2">
    <source>
        <dbReference type="ARBA" id="ARBA00022490"/>
    </source>
</evidence>
<dbReference type="AlphaFoldDB" id="A0AA36JKN6"/>
<reference evidence="8" key="1">
    <citation type="submission" date="2023-08" db="EMBL/GenBank/DDBJ databases">
        <authorList>
            <person name="Chen Y."/>
            <person name="Shah S."/>
            <person name="Dougan E. K."/>
            <person name="Thang M."/>
            <person name="Chan C."/>
        </authorList>
    </citation>
    <scope>NUCLEOTIDE SEQUENCE</scope>
</reference>
<comment type="caution">
    <text evidence="8">The sequence shown here is derived from an EMBL/GenBank/DDBJ whole genome shotgun (WGS) entry which is preliminary data.</text>
</comment>
<organism evidence="8 9">
    <name type="scientific">Effrenium voratum</name>
    <dbReference type="NCBI Taxonomy" id="2562239"/>
    <lineage>
        <taxon>Eukaryota</taxon>
        <taxon>Sar</taxon>
        <taxon>Alveolata</taxon>
        <taxon>Dinophyceae</taxon>
        <taxon>Suessiales</taxon>
        <taxon>Symbiodiniaceae</taxon>
        <taxon>Effrenium</taxon>
    </lineage>
</organism>
<dbReference type="SUPFAM" id="SSF48452">
    <property type="entry name" value="TPR-like"/>
    <property type="match status" value="2"/>
</dbReference>
<evidence type="ECO:0000256" key="7">
    <source>
        <dbReference type="SAM" id="SignalP"/>
    </source>
</evidence>
<evidence type="ECO:0000313" key="8">
    <source>
        <dbReference type="EMBL" id="CAJ1407367.1"/>
    </source>
</evidence>
<evidence type="ECO:0000256" key="4">
    <source>
        <dbReference type="ARBA" id="ARBA00022803"/>
    </source>
</evidence>
<dbReference type="Proteomes" id="UP001178507">
    <property type="component" value="Unassembled WGS sequence"/>
</dbReference>
<dbReference type="SMART" id="SM00028">
    <property type="entry name" value="TPR"/>
    <property type="match status" value="4"/>
</dbReference>
<dbReference type="GO" id="GO:0005737">
    <property type="term" value="C:cytoplasm"/>
    <property type="evidence" value="ECO:0007669"/>
    <property type="project" value="UniProtKB-SubCell"/>
</dbReference>
<evidence type="ECO:0000256" key="5">
    <source>
        <dbReference type="ARBA" id="ARBA00040665"/>
    </source>
</evidence>
<evidence type="ECO:0000256" key="6">
    <source>
        <dbReference type="PROSITE-ProRule" id="PRU00339"/>
    </source>
</evidence>
<keyword evidence="4 6" id="KW-0802">TPR repeat</keyword>
<keyword evidence="2" id="KW-0963">Cytoplasm</keyword>
<proteinExistence type="predicted"/>
<comment type="subcellular location">
    <subcellularLocation>
        <location evidence="1">Cytoplasm</location>
    </subcellularLocation>
</comment>
<keyword evidence="3" id="KW-0677">Repeat</keyword>
<dbReference type="InterPro" id="IPR011990">
    <property type="entry name" value="TPR-like_helical_dom_sf"/>
</dbReference>
<evidence type="ECO:0000256" key="3">
    <source>
        <dbReference type="ARBA" id="ARBA00022737"/>
    </source>
</evidence>
<keyword evidence="7" id="KW-0732">Signal</keyword>
<dbReference type="Gene3D" id="1.25.40.10">
    <property type="entry name" value="Tetratricopeptide repeat domain"/>
    <property type="match status" value="2"/>
</dbReference>
<gene>
    <name evidence="8" type="ORF">EVOR1521_LOCUS29084</name>
</gene>
<dbReference type="InterPro" id="IPR019734">
    <property type="entry name" value="TPR_rpt"/>
</dbReference>
<accession>A0AA36JKN6</accession>
<dbReference type="InterPro" id="IPR051476">
    <property type="entry name" value="Bac_ResReg_Asp_Phosphatase"/>
</dbReference>
<feature type="repeat" description="TPR" evidence="6">
    <location>
        <begin position="399"/>
        <end position="432"/>
    </location>
</feature>
<name>A0AA36JKN6_9DINO</name>
<feature type="chain" id="PRO_5041431675" description="Tetratricopeptide repeat protein 29" evidence="7">
    <location>
        <begin position="25"/>
        <end position="678"/>
    </location>
</feature>
<feature type="signal peptide" evidence="7">
    <location>
        <begin position="1"/>
        <end position="24"/>
    </location>
</feature>
<dbReference type="PANTHER" id="PTHR46630:SF1">
    <property type="entry name" value="TETRATRICOPEPTIDE REPEAT PROTEIN 29"/>
    <property type="match status" value="1"/>
</dbReference>
<dbReference type="PROSITE" id="PS50005">
    <property type="entry name" value="TPR"/>
    <property type="match status" value="1"/>
</dbReference>